<dbReference type="EMBL" id="LVLJ01000736">
    <property type="protein sequence ID" value="OAE32757.1"/>
    <property type="molecule type" value="Genomic_DNA"/>
</dbReference>
<evidence type="ECO:0000313" key="3">
    <source>
        <dbReference type="Proteomes" id="UP000077202"/>
    </source>
</evidence>
<organism evidence="2 3">
    <name type="scientific">Marchantia polymorpha subsp. ruderalis</name>
    <dbReference type="NCBI Taxonomy" id="1480154"/>
    <lineage>
        <taxon>Eukaryota</taxon>
        <taxon>Viridiplantae</taxon>
        <taxon>Streptophyta</taxon>
        <taxon>Embryophyta</taxon>
        <taxon>Marchantiophyta</taxon>
        <taxon>Marchantiopsida</taxon>
        <taxon>Marchantiidae</taxon>
        <taxon>Marchantiales</taxon>
        <taxon>Marchantiaceae</taxon>
        <taxon>Marchantia</taxon>
    </lineage>
</organism>
<dbReference type="Proteomes" id="UP000077202">
    <property type="component" value="Unassembled WGS sequence"/>
</dbReference>
<name>A0A176WI02_MARPO</name>
<evidence type="ECO:0000313" key="2">
    <source>
        <dbReference type="EMBL" id="OAE32757.1"/>
    </source>
</evidence>
<feature type="compositionally biased region" description="Basic and acidic residues" evidence="1">
    <location>
        <begin position="38"/>
        <end position="49"/>
    </location>
</feature>
<dbReference type="AlphaFoldDB" id="A0A176WI02"/>
<keyword evidence="3" id="KW-1185">Reference proteome</keyword>
<feature type="region of interest" description="Disordered" evidence="1">
    <location>
        <begin position="85"/>
        <end position="115"/>
    </location>
</feature>
<accession>A0A176WI02</accession>
<evidence type="ECO:0000256" key="1">
    <source>
        <dbReference type="SAM" id="MobiDB-lite"/>
    </source>
</evidence>
<protein>
    <submittedName>
        <fullName evidence="2">Uncharacterized protein</fullName>
    </submittedName>
</protein>
<feature type="region of interest" description="Disordered" evidence="1">
    <location>
        <begin position="28"/>
        <end position="61"/>
    </location>
</feature>
<feature type="compositionally biased region" description="Low complexity" evidence="1">
    <location>
        <begin position="91"/>
        <end position="102"/>
    </location>
</feature>
<reference evidence="2" key="1">
    <citation type="submission" date="2016-03" db="EMBL/GenBank/DDBJ databases">
        <title>Mechanisms controlling the formation of the plant cell surface in tip-growing cells are functionally conserved among land plants.</title>
        <authorList>
            <person name="Honkanen S."/>
            <person name="Jones V.A."/>
            <person name="Morieri G."/>
            <person name="Champion C."/>
            <person name="Hetherington A.J."/>
            <person name="Kelly S."/>
            <person name="Saint-Marcoux D."/>
            <person name="Proust H."/>
            <person name="Prescott H."/>
            <person name="Dolan L."/>
        </authorList>
    </citation>
    <scope>NUCLEOTIDE SEQUENCE [LARGE SCALE GENOMIC DNA]</scope>
    <source>
        <tissue evidence="2">Whole gametophyte</tissue>
    </source>
</reference>
<proteinExistence type="predicted"/>
<sequence>MGAAALAEDRWDHVEGTSFRSVESLIWAPRRNPGESGEMVRRAQREAGDRAASTSRSAQSRDRMLECLPAIIRCEQPPATSPCPLFAWGRSSTKSSQQPASSDRAKKFSAGQETSPEVAAVDPVVVVGVAAALPEAHFA</sequence>
<comment type="caution">
    <text evidence="2">The sequence shown here is derived from an EMBL/GenBank/DDBJ whole genome shotgun (WGS) entry which is preliminary data.</text>
</comment>
<gene>
    <name evidence="2" type="ORF">AXG93_3556s1070</name>
</gene>